<proteinExistence type="inferred from homology"/>
<keyword evidence="6 12" id="KW-0547">Nucleotide-binding</keyword>
<accession>A0A819Q2N2</accession>
<keyword evidence="9 12" id="KW-0030">Aminoacyl-tRNA synthetase</keyword>
<dbReference type="PANTHER" id="PTHR46264:SF4">
    <property type="entry name" value="TYROSINE--TRNA LIGASE, CYTOPLASMIC"/>
    <property type="match status" value="1"/>
</dbReference>
<protein>
    <recommendedName>
        <fullName evidence="12">Tyrosine--tRNA ligase</fullName>
        <ecNumber evidence="12">6.1.1.1</ecNumber>
    </recommendedName>
    <alternativeName>
        <fullName evidence="12">Tyrosyl-tRNA synthetase</fullName>
    </alternativeName>
</protein>
<comment type="subcellular location">
    <subcellularLocation>
        <location evidence="2">Cytoplasm</location>
    </subcellularLocation>
    <subcellularLocation>
        <location evidence="1">Nucleus</location>
    </subcellularLocation>
</comment>
<dbReference type="NCBIfam" id="NF006330">
    <property type="entry name" value="PRK08560.1"/>
    <property type="match status" value="1"/>
</dbReference>
<dbReference type="CDD" id="cd00805">
    <property type="entry name" value="TyrRS_core"/>
    <property type="match status" value="1"/>
</dbReference>
<dbReference type="GO" id="GO:0006437">
    <property type="term" value="P:tyrosyl-tRNA aminoacylation"/>
    <property type="evidence" value="ECO:0007669"/>
    <property type="project" value="InterPro"/>
</dbReference>
<evidence type="ECO:0000256" key="12">
    <source>
        <dbReference type="RuleBase" id="RU361234"/>
    </source>
</evidence>
<comment type="catalytic activity">
    <reaction evidence="11 12">
        <text>tRNA(Tyr) + L-tyrosine + ATP = L-tyrosyl-tRNA(Tyr) + AMP + diphosphate + H(+)</text>
        <dbReference type="Rhea" id="RHEA:10220"/>
        <dbReference type="Rhea" id="RHEA-COMP:9706"/>
        <dbReference type="Rhea" id="RHEA-COMP:9707"/>
        <dbReference type="ChEBI" id="CHEBI:15378"/>
        <dbReference type="ChEBI" id="CHEBI:30616"/>
        <dbReference type="ChEBI" id="CHEBI:33019"/>
        <dbReference type="ChEBI" id="CHEBI:58315"/>
        <dbReference type="ChEBI" id="CHEBI:78442"/>
        <dbReference type="ChEBI" id="CHEBI:78536"/>
        <dbReference type="ChEBI" id="CHEBI:456215"/>
        <dbReference type="EC" id="6.1.1.1"/>
    </reaction>
</comment>
<organism evidence="13 14">
    <name type="scientific">Adineta steineri</name>
    <dbReference type="NCBI Taxonomy" id="433720"/>
    <lineage>
        <taxon>Eukaryota</taxon>
        <taxon>Metazoa</taxon>
        <taxon>Spiralia</taxon>
        <taxon>Gnathifera</taxon>
        <taxon>Rotifera</taxon>
        <taxon>Eurotatoria</taxon>
        <taxon>Bdelloidea</taxon>
        <taxon>Adinetida</taxon>
        <taxon>Adinetidae</taxon>
        <taxon>Adineta</taxon>
    </lineage>
</organism>
<gene>
    <name evidence="13" type="ORF">OKA104_LOCUS31063</name>
</gene>
<keyword evidence="10" id="KW-0539">Nucleus</keyword>
<dbReference type="InterPro" id="IPR050489">
    <property type="entry name" value="Tyr-tRNA_synthase"/>
</dbReference>
<dbReference type="EC" id="6.1.1.1" evidence="12"/>
<evidence type="ECO:0000256" key="6">
    <source>
        <dbReference type="ARBA" id="ARBA00022741"/>
    </source>
</evidence>
<evidence type="ECO:0000256" key="11">
    <source>
        <dbReference type="ARBA" id="ARBA00048248"/>
    </source>
</evidence>
<keyword evidence="8 12" id="KW-0648">Protein biosynthesis</keyword>
<evidence type="ECO:0000256" key="2">
    <source>
        <dbReference type="ARBA" id="ARBA00004496"/>
    </source>
</evidence>
<evidence type="ECO:0000256" key="1">
    <source>
        <dbReference type="ARBA" id="ARBA00004123"/>
    </source>
</evidence>
<dbReference type="InterPro" id="IPR014729">
    <property type="entry name" value="Rossmann-like_a/b/a_fold"/>
</dbReference>
<dbReference type="GO" id="GO:0005524">
    <property type="term" value="F:ATP binding"/>
    <property type="evidence" value="ECO:0007669"/>
    <property type="project" value="UniProtKB-KW"/>
</dbReference>
<evidence type="ECO:0000256" key="4">
    <source>
        <dbReference type="ARBA" id="ARBA00022490"/>
    </source>
</evidence>
<comment type="caution">
    <text evidence="13">The sequence shown here is derived from an EMBL/GenBank/DDBJ whole genome shotgun (WGS) entry which is preliminary data.</text>
</comment>
<dbReference type="InterPro" id="IPR002307">
    <property type="entry name" value="Tyr-tRNA-ligase"/>
</dbReference>
<dbReference type="Gene3D" id="1.10.240.10">
    <property type="entry name" value="Tyrosyl-Transfer RNA Synthetase"/>
    <property type="match status" value="1"/>
</dbReference>
<name>A0A819Q2N2_9BILA</name>
<evidence type="ECO:0000256" key="8">
    <source>
        <dbReference type="ARBA" id="ARBA00022917"/>
    </source>
</evidence>
<dbReference type="PANTHER" id="PTHR46264">
    <property type="entry name" value="TYROSINE-TRNA LIGASE"/>
    <property type="match status" value="1"/>
</dbReference>
<evidence type="ECO:0000256" key="3">
    <source>
        <dbReference type="ARBA" id="ARBA00005594"/>
    </source>
</evidence>
<evidence type="ECO:0000313" key="13">
    <source>
        <dbReference type="EMBL" id="CAF4022628.1"/>
    </source>
</evidence>
<dbReference type="InterPro" id="IPR002305">
    <property type="entry name" value="aa-tRNA-synth_Ic"/>
</dbReference>
<keyword evidence="7 12" id="KW-0067">ATP-binding</keyword>
<dbReference type="GO" id="GO:0005634">
    <property type="term" value="C:nucleus"/>
    <property type="evidence" value="ECO:0007669"/>
    <property type="project" value="UniProtKB-SubCell"/>
</dbReference>
<dbReference type="GO" id="GO:0005737">
    <property type="term" value="C:cytoplasm"/>
    <property type="evidence" value="ECO:0007669"/>
    <property type="project" value="UniProtKB-SubCell"/>
</dbReference>
<evidence type="ECO:0000256" key="5">
    <source>
        <dbReference type="ARBA" id="ARBA00022598"/>
    </source>
</evidence>
<evidence type="ECO:0000256" key="9">
    <source>
        <dbReference type="ARBA" id="ARBA00023146"/>
    </source>
</evidence>
<keyword evidence="4" id="KW-0963">Cytoplasm</keyword>
<dbReference type="Pfam" id="PF00579">
    <property type="entry name" value="tRNA-synt_1b"/>
    <property type="match status" value="1"/>
</dbReference>
<dbReference type="FunFam" id="3.40.50.620:FF:000040">
    <property type="entry name" value="Tyrosine--tRNA ligase"/>
    <property type="match status" value="1"/>
</dbReference>
<dbReference type="PIRSF" id="PIRSF006588">
    <property type="entry name" value="TyrRS_arch_euk"/>
    <property type="match status" value="1"/>
</dbReference>
<dbReference type="SUPFAM" id="SSF52374">
    <property type="entry name" value="Nucleotidylyl transferase"/>
    <property type="match status" value="1"/>
</dbReference>
<comment type="similarity">
    <text evidence="3 12">Belongs to the class-I aminoacyl-tRNA synthetase family.</text>
</comment>
<evidence type="ECO:0000256" key="7">
    <source>
        <dbReference type="ARBA" id="ARBA00022840"/>
    </source>
</evidence>
<dbReference type="Proteomes" id="UP000663881">
    <property type="component" value="Unassembled WGS sequence"/>
</dbReference>
<dbReference type="FunFam" id="1.10.240.10:FF:000004">
    <property type="entry name" value="Tyrosine--tRNA ligase"/>
    <property type="match status" value="1"/>
</dbReference>
<dbReference type="AlphaFoldDB" id="A0A819Q2N2"/>
<reference evidence="13" key="1">
    <citation type="submission" date="2021-02" db="EMBL/GenBank/DDBJ databases">
        <authorList>
            <person name="Nowell W R."/>
        </authorList>
    </citation>
    <scope>NUCLEOTIDE SEQUENCE</scope>
</reference>
<evidence type="ECO:0000313" key="14">
    <source>
        <dbReference type="Proteomes" id="UP000663881"/>
    </source>
</evidence>
<dbReference type="EMBL" id="CAJOAY010003446">
    <property type="protein sequence ID" value="CAF4022628.1"/>
    <property type="molecule type" value="Genomic_DNA"/>
</dbReference>
<sequence length="355" mass="39993">MATQVLTTNDKCALITRNLAEVLGEEDLKKVLNERELHVYWGTATTGRPHIGYIVPMVKIADFLQAGCQVTILFADLHAYLDDMKAPWGLLKLRTEYYQHVIKGLLKSIGVPLEKLKFVRGTDFQLSPEYTLDVYRLSSLTTADTAIKAGAEVVRQAASPKLSSLLYPGLQALDEEYLKVDAQFGGQDQRKIFVYARENLPNLGYKKRIHLMNPMIPGLNGDKMSSSIEDSKIDLLDSPTDVHKKLRKAFCEPGKVENNGVLAFCKFAIFPLLRGEEEFVLVRSEQNGGRISFKDYNLLEEAYKQGEVHPGDLKSGTEAFLNRILKPIRQEFESEEMQKLILDAYPPPDKTPSKL</sequence>
<dbReference type="Gene3D" id="3.40.50.620">
    <property type="entry name" value="HUPs"/>
    <property type="match status" value="1"/>
</dbReference>
<dbReference type="InterPro" id="IPR023617">
    <property type="entry name" value="Tyr-tRNA-ligase_arc/euk-type"/>
</dbReference>
<keyword evidence="5 12" id="KW-0436">Ligase</keyword>
<dbReference type="GO" id="GO:0004831">
    <property type="term" value="F:tyrosine-tRNA ligase activity"/>
    <property type="evidence" value="ECO:0007669"/>
    <property type="project" value="UniProtKB-EC"/>
</dbReference>
<dbReference type="NCBIfam" id="TIGR00234">
    <property type="entry name" value="tyrS"/>
    <property type="match status" value="1"/>
</dbReference>
<evidence type="ECO:0000256" key="10">
    <source>
        <dbReference type="ARBA" id="ARBA00023242"/>
    </source>
</evidence>
<dbReference type="PRINTS" id="PR01040">
    <property type="entry name" value="TRNASYNTHTYR"/>
</dbReference>